<protein>
    <submittedName>
        <fullName evidence="2">Uncharacterized protein</fullName>
    </submittedName>
</protein>
<dbReference type="EMBL" id="UYRU01041794">
    <property type="protein sequence ID" value="VDK69904.1"/>
    <property type="molecule type" value="Genomic_DNA"/>
</dbReference>
<name>A0A3P6TV87_DIBLA</name>
<proteinExistence type="predicted"/>
<feature type="compositionally biased region" description="Basic and acidic residues" evidence="1">
    <location>
        <begin position="1"/>
        <end position="10"/>
    </location>
</feature>
<sequence length="96" mass="10557">MSERHEKNEEGVSVGHYDDDGNNVTGFIVVADSYYANDYDEDDGGFDPRDDGRVDVAVNGPAHNHSRDSADDDDQIMKGKSSKKFLQTTTTSSLIN</sequence>
<reference evidence="2 3" key="1">
    <citation type="submission" date="2018-11" db="EMBL/GenBank/DDBJ databases">
        <authorList>
            <consortium name="Pathogen Informatics"/>
        </authorList>
    </citation>
    <scope>NUCLEOTIDE SEQUENCE [LARGE SCALE GENOMIC DNA]</scope>
</reference>
<evidence type="ECO:0000256" key="1">
    <source>
        <dbReference type="SAM" id="MobiDB-lite"/>
    </source>
</evidence>
<dbReference type="AlphaFoldDB" id="A0A3P6TV87"/>
<feature type="region of interest" description="Disordered" evidence="1">
    <location>
        <begin position="38"/>
        <end position="96"/>
    </location>
</feature>
<evidence type="ECO:0000313" key="2">
    <source>
        <dbReference type="EMBL" id="VDK69904.1"/>
    </source>
</evidence>
<organism evidence="2 3">
    <name type="scientific">Dibothriocephalus latus</name>
    <name type="common">Fish tapeworm</name>
    <name type="synonym">Diphyllobothrium latum</name>
    <dbReference type="NCBI Taxonomy" id="60516"/>
    <lineage>
        <taxon>Eukaryota</taxon>
        <taxon>Metazoa</taxon>
        <taxon>Spiralia</taxon>
        <taxon>Lophotrochozoa</taxon>
        <taxon>Platyhelminthes</taxon>
        <taxon>Cestoda</taxon>
        <taxon>Eucestoda</taxon>
        <taxon>Diphyllobothriidea</taxon>
        <taxon>Diphyllobothriidae</taxon>
        <taxon>Dibothriocephalus</taxon>
    </lineage>
</organism>
<gene>
    <name evidence="2" type="ORF">DILT_LOCUS2200</name>
</gene>
<feature type="region of interest" description="Disordered" evidence="1">
    <location>
        <begin position="1"/>
        <end position="22"/>
    </location>
</feature>
<feature type="compositionally biased region" description="Polar residues" evidence="1">
    <location>
        <begin position="84"/>
        <end position="96"/>
    </location>
</feature>
<evidence type="ECO:0000313" key="3">
    <source>
        <dbReference type="Proteomes" id="UP000281553"/>
    </source>
</evidence>
<dbReference type="Proteomes" id="UP000281553">
    <property type="component" value="Unassembled WGS sequence"/>
</dbReference>
<accession>A0A3P6TV87</accession>
<keyword evidence="3" id="KW-1185">Reference proteome</keyword>